<dbReference type="RefSeq" id="WP_345381435.1">
    <property type="nucleotide sequence ID" value="NZ_BAABIC010000010.1"/>
</dbReference>
<comment type="subunit">
    <text evidence="2">Interacts with COX5B; this interaction may contribute to localize PYROXD2 to the inner face of the inner mitochondrial membrane.</text>
</comment>
<evidence type="ECO:0000256" key="1">
    <source>
        <dbReference type="ARBA" id="ARBA00037217"/>
    </source>
</evidence>
<evidence type="ECO:0000256" key="2">
    <source>
        <dbReference type="ARBA" id="ARBA00038825"/>
    </source>
</evidence>
<feature type="region of interest" description="Disordered" evidence="4">
    <location>
        <begin position="527"/>
        <end position="552"/>
    </location>
</feature>
<name>A0ABP8WPJ8_9PSEU</name>
<gene>
    <name evidence="6" type="ORF">GCM10023215_33160</name>
</gene>
<dbReference type="Pfam" id="PF01593">
    <property type="entry name" value="Amino_oxidase"/>
    <property type="match status" value="1"/>
</dbReference>
<reference evidence="7" key="1">
    <citation type="journal article" date="2019" name="Int. J. Syst. Evol. Microbiol.">
        <title>The Global Catalogue of Microorganisms (GCM) 10K type strain sequencing project: providing services to taxonomists for standard genome sequencing and annotation.</title>
        <authorList>
            <consortium name="The Broad Institute Genomics Platform"/>
            <consortium name="The Broad Institute Genome Sequencing Center for Infectious Disease"/>
            <person name="Wu L."/>
            <person name="Ma J."/>
        </authorList>
    </citation>
    <scope>NUCLEOTIDE SEQUENCE [LARGE SCALE GENOMIC DNA]</scope>
    <source>
        <strain evidence="7">JCM 18055</strain>
    </source>
</reference>
<protein>
    <recommendedName>
        <fullName evidence="3">Pyridine nucleotide-disulfide oxidoreductase domain-containing protein 2</fullName>
    </recommendedName>
</protein>
<dbReference type="Proteomes" id="UP001500325">
    <property type="component" value="Unassembled WGS sequence"/>
</dbReference>
<dbReference type="InterPro" id="IPR002937">
    <property type="entry name" value="Amino_oxidase"/>
</dbReference>
<comment type="function">
    <text evidence="1">Probable oxidoreductase that may play a role as regulator of mitochondrial function.</text>
</comment>
<accession>A0ABP8WPJ8</accession>
<evidence type="ECO:0000313" key="6">
    <source>
        <dbReference type="EMBL" id="GAA4693302.1"/>
    </source>
</evidence>
<dbReference type="SUPFAM" id="SSF51905">
    <property type="entry name" value="FAD/NAD(P)-binding domain"/>
    <property type="match status" value="1"/>
</dbReference>
<dbReference type="EMBL" id="BAABIC010000010">
    <property type="protein sequence ID" value="GAA4693302.1"/>
    <property type="molecule type" value="Genomic_DNA"/>
</dbReference>
<proteinExistence type="predicted"/>
<dbReference type="Gene3D" id="3.50.50.60">
    <property type="entry name" value="FAD/NAD(P)-binding domain"/>
    <property type="match status" value="2"/>
</dbReference>
<dbReference type="PANTHER" id="PTHR10668">
    <property type="entry name" value="PHYTOENE DEHYDROGENASE"/>
    <property type="match status" value="1"/>
</dbReference>
<organism evidence="6 7">
    <name type="scientific">Pseudonocardia yuanmonensis</name>
    <dbReference type="NCBI Taxonomy" id="1095914"/>
    <lineage>
        <taxon>Bacteria</taxon>
        <taxon>Bacillati</taxon>
        <taxon>Actinomycetota</taxon>
        <taxon>Actinomycetes</taxon>
        <taxon>Pseudonocardiales</taxon>
        <taxon>Pseudonocardiaceae</taxon>
        <taxon>Pseudonocardia</taxon>
    </lineage>
</organism>
<keyword evidence="7" id="KW-1185">Reference proteome</keyword>
<sequence length="552" mass="58525">MSDTADAVVVGAGHNGLVAANLLADAGWQVLVLEAAEAPGGAVRTAEITAPGFRSDLFSAFYPLGAASPVLRELGLDRYGLRWRHAPEVLAHVTPDDRCAVLSRDLDATAGGLDAFAPGDGAVWREMAGEWDRVRDALLETVLRPFPPVKGTPRLLRALGAADALRFARMIVQPVRRFADERFAGEGAKLLLAGNALHTDLGPDAAGSAVFGWLLCMLGQDVGFPVPEGGAGRIVDALVARLEERGGRVECGRPVREVLLQGGRAVGVRDAEGTPVTARRAVLADVPAPVLYRDLVGEANLPSRFVRDLDRFQWDTATVKLDWALDGPVPWTAAEARRAGTVHLGSDMHGLRGYAADLAAGRVPEQPFLLFGQMTVADPSRSPAGTESAWAYTHVPRDLGWTEADLLRHAERIEATIERNAPGFRDLVRARSVAGPADLQRRNPGLVDGAINGGTAAVHQQLVFRPVPGLGRADTPIDRLFLSGSSAHPGGAVHGGAGANAARAALAASGRLGPVYRGLVRAAHKRIYADPRRPRHGSTTRSRSGREHTMAP</sequence>
<comment type="caution">
    <text evidence="6">The sequence shown here is derived from an EMBL/GenBank/DDBJ whole genome shotgun (WGS) entry which is preliminary data.</text>
</comment>
<feature type="domain" description="Amine oxidase" evidence="5">
    <location>
        <begin position="16"/>
        <end position="496"/>
    </location>
</feature>
<evidence type="ECO:0000259" key="5">
    <source>
        <dbReference type="Pfam" id="PF01593"/>
    </source>
</evidence>
<evidence type="ECO:0000256" key="3">
    <source>
        <dbReference type="ARBA" id="ARBA00040298"/>
    </source>
</evidence>
<dbReference type="InterPro" id="IPR036188">
    <property type="entry name" value="FAD/NAD-bd_sf"/>
</dbReference>
<evidence type="ECO:0000256" key="4">
    <source>
        <dbReference type="SAM" id="MobiDB-lite"/>
    </source>
</evidence>
<evidence type="ECO:0000313" key="7">
    <source>
        <dbReference type="Proteomes" id="UP001500325"/>
    </source>
</evidence>
<dbReference type="PANTHER" id="PTHR10668:SF105">
    <property type="entry name" value="DEHYDROGENASE-RELATED"/>
    <property type="match status" value="1"/>
</dbReference>